<accession>A0A4R0QVV0</accession>
<dbReference type="Gene3D" id="3.90.180.10">
    <property type="entry name" value="Medium-chain alcohol dehydrogenases, catalytic domain"/>
    <property type="match status" value="1"/>
</dbReference>
<dbReference type="SUPFAM" id="SSF50129">
    <property type="entry name" value="GroES-like"/>
    <property type="match status" value="1"/>
</dbReference>
<dbReference type="SMART" id="SM00829">
    <property type="entry name" value="PKS_ER"/>
    <property type="match status" value="1"/>
</dbReference>
<feature type="domain" description="Enoyl reductase (ER)" evidence="3">
    <location>
        <begin position="10"/>
        <end position="322"/>
    </location>
</feature>
<evidence type="ECO:0000313" key="4">
    <source>
        <dbReference type="EMBL" id="TCD54407.1"/>
    </source>
</evidence>
<keyword evidence="2" id="KW-0560">Oxidoreductase</keyword>
<dbReference type="EMBL" id="RXLP01000019">
    <property type="protein sequence ID" value="TCD54407.1"/>
    <property type="molecule type" value="Genomic_DNA"/>
</dbReference>
<dbReference type="GO" id="GO:0070402">
    <property type="term" value="F:NADPH binding"/>
    <property type="evidence" value="ECO:0007669"/>
    <property type="project" value="TreeGrafter"/>
</dbReference>
<dbReference type="PANTHER" id="PTHR48106:SF18">
    <property type="entry name" value="QUINONE OXIDOREDUCTASE PIG3"/>
    <property type="match status" value="1"/>
</dbReference>
<reference evidence="4 5" key="1">
    <citation type="submission" date="2018-12" db="EMBL/GenBank/DDBJ databases">
        <title>Alloscrdovia theropitheci sp. nov: a novel taxon from the feces of the bleeding-herat monkey (Theropithecus geleda).</title>
        <authorList>
            <person name="Modesto M."/>
        </authorList>
    </citation>
    <scope>NUCLEOTIDE SEQUENCE [LARGE SCALE GENOMIC DNA]</scope>
    <source>
        <strain evidence="4 5">GLDI4/2</strain>
    </source>
</reference>
<dbReference type="Proteomes" id="UP000291289">
    <property type="component" value="Unassembled WGS sequence"/>
</dbReference>
<organism evidence="4 5">
    <name type="scientific">Alloscardovia theropitheci</name>
    <dbReference type="NCBI Taxonomy" id="2496842"/>
    <lineage>
        <taxon>Bacteria</taxon>
        <taxon>Bacillati</taxon>
        <taxon>Actinomycetota</taxon>
        <taxon>Actinomycetes</taxon>
        <taxon>Bifidobacteriales</taxon>
        <taxon>Bifidobacteriaceae</taxon>
        <taxon>Alloscardovia</taxon>
    </lineage>
</organism>
<keyword evidence="1" id="KW-0521">NADP</keyword>
<dbReference type="InterPro" id="IPR036291">
    <property type="entry name" value="NAD(P)-bd_dom_sf"/>
</dbReference>
<dbReference type="InterPro" id="IPR013154">
    <property type="entry name" value="ADH-like_N"/>
</dbReference>
<dbReference type="InterPro" id="IPR020843">
    <property type="entry name" value="ER"/>
</dbReference>
<dbReference type="Gene3D" id="3.40.50.720">
    <property type="entry name" value="NAD(P)-binding Rossmann-like Domain"/>
    <property type="match status" value="1"/>
</dbReference>
<dbReference type="GO" id="GO:0016651">
    <property type="term" value="F:oxidoreductase activity, acting on NAD(P)H"/>
    <property type="evidence" value="ECO:0007669"/>
    <property type="project" value="TreeGrafter"/>
</dbReference>
<dbReference type="InterPro" id="IPR011032">
    <property type="entry name" value="GroES-like_sf"/>
</dbReference>
<dbReference type="Pfam" id="PF08240">
    <property type="entry name" value="ADH_N"/>
    <property type="match status" value="1"/>
</dbReference>
<dbReference type="InterPro" id="IPR013149">
    <property type="entry name" value="ADH-like_C"/>
</dbReference>
<evidence type="ECO:0000256" key="1">
    <source>
        <dbReference type="ARBA" id="ARBA00022857"/>
    </source>
</evidence>
<evidence type="ECO:0000256" key="2">
    <source>
        <dbReference type="ARBA" id="ARBA00023002"/>
    </source>
</evidence>
<keyword evidence="5" id="KW-1185">Reference proteome</keyword>
<comment type="caution">
    <text evidence="4">The sequence shown here is derived from an EMBL/GenBank/DDBJ whole genome shotgun (WGS) entry which is preliminary data.</text>
</comment>
<evidence type="ECO:0000259" key="3">
    <source>
        <dbReference type="SMART" id="SM00829"/>
    </source>
</evidence>
<protein>
    <submittedName>
        <fullName evidence="4">NADPH:quinone reductase</fullName>
    </submittedName>
</protein>
<sequence length="324" mass="35027">MKAIQLTQPCNPEELIPVEVPIPQVKPGYALIKIRAFGVNESEVTSRKGESSPDFTFPRILGIEGVGEIAQVAEGSTLSVGQKVATMMGGLGRQTDGSYAQYTLVREDLLIPFDSSLDWSILGAIPEMTQTSYGSLHSGLRIKADDTILIRGGSSTVGLMSIALAHSMGATVIATTRSQTKLQDLRDYGCDYPVLDDSSLEETIYDIAPDGVDKVLELVGMTTLHQDMSFLKDGGYACFTGALSGSWTVKEFSPFMIPQGKYLTSYAGEVRDLPAQALNDILQKIEQGEIKIPIAHTYHGLEEVSQAHINLESGKFVGKHVVVL</sequence>
<evidence type="ECO:0000313" key="5">
    <source>
        <dbReference type="Proteomes" id="UP000291289"/>
    </source>
</evidence>
<proteinExistence type="predicted"/>
<dbReference type="AlphaFoldDB" id="A0A4R0QVV0"/>
<dbReference type="PANTHER" id="PTHR48106">
    <property type="entry name" value="QUINONE OXIDOREDUCTASE PIG3-RELATED"/>
    <property type="match status" value="1"/>
</dbReference>
<dbReference type="OrthoDB" id="9792162at2"/>
<dbReference type="SUPFAM" id="SSF51735">
    <property type="entry name" value="NAD(P)-binding Rossmann-fold domains"/>
    <property type="match status" value="1"/>
</dbReference>
<dbReference type="Pfam" id="PF00107">
    <property type="entry name" value="ADH_zinc_N"/>
    <property type="match status" value="1"/>
</dbReference>
<gene>
    <name evidence="4" type="ORF">EJ419_04435</name>
</gene>
<name>A0A4R0QVV0_9BIFI</name>